<dbReference type="SMART" id="SM00054">
    <property type="entry name" value="EFh"/>
    <property type="match status" value="3"/>
</dbReference>
<sequence length="152" mass="16811">MGDKLTPEELAEFREIFNLVDKDGGGTISKEELGELMETLGIDATPEEIDLMIAEIDEDNNGVIDFDEFVAVMSRKVSATYTAEQVRGAFRVFESGAPPGHIKVESLVRALTTDGSDKLSEEQARDLVAQLEPDRDGLVNYKEYVNMMMSDS</sequence>
<dbReference type="GO" id="GO:0005509">
    <property type="term" value="F:calcium ion binding"/>
    <property type="evidence" value="ECO:0007669"/>
    <property type="project" value="InterPro"/>
</dbReference>
<evidence type="ECO:0000259" key="5">
    <source>
        <dbReference type="PROSITE" id="PS50222"/>
    </source>
</evidence>
<dbReference type="CDD" id="cd15898">
    <property type="entry name" value="EFh_PI-PLC"/>
    <property type="match status" value="1"/>
</dbReference>
<dbReference type="Gene3D" id="1.10.238.10">
    <property type="entry name" value="EF-hand"/>
    <property type="match status" value="1"/>
</dbReference>
<organism evidence="6 7">
    <name type="scientific">Pelagomonas calceolata</name>
    <dbReference type="NCBI Taxonomy" id="35677"/>
    <lineage>
        <taxon>Eukaryota</taxon>
        <taxon>Sar</taxon>
        <taxon>Stramenopiles</taxon>
        <taxon>Ochrophyta</taxon>
        <taxon>Pelagophyceae</taxon>
        <taxon>Pelagomonadales</taxon>
        <taxon>Pelagomonadaceae</taxon>
        <taxon>Pelagomonas</taxon>
    </lineage>
</organism>
<dbReference type="InterPro" id="IPR050230">
    <property type="entry name" value="CALM/Myosin/TropC-like"/>
</dbReference>
<dbReference type="CDD" id="cd00051">
    <property type="entry name" value="EFh"/>
    <property type="match status" value="1"/>
</dbReference>
<dbReference type="SUPFAM" id="SSF47473">
    <property type="entry name" value="EF-hand"/>
    <property type="match status" value="1"/>
</dbReference>
<comment type="caution">
    <text evidence="6">The sequence shown here is derived from an EMBL/GenBank/DDBJ whole genome shotgun (WGS) entry which is preliminary data.</text>
</comment>
<dbReference type="GO" id="GO:0016460">
    <property type="term" value="C:myosin II complex"/>
    <property type="evidence" value="ECO:0007669"/>
    <property type="project" value="TreeGrafter"/>
</dbReference>
<dbReference type="EMBL" id="CAKKNE010000004">
    <property type="protein sequence ID" value="CAH0375013.1"/>
    <property type="molecule type" value="Genomic_DNA"/>
</dbReference>
<evidence type="ECO:0000256" key="4">
    <source>
        <dbReference type="ARBA" id="ARBA00022837"/>
    </source>
</evidence>
<dbReference type="InterPro" id="IPR018247">
    <property type="entry name" value="EF_Hand_1_Ca_BS"/>
</dbReference>
<name>A0A8J2SL49_9STRA</name>
<evidence type="ECO:0000256" key="2">
    <source>
        <dbReference type="ARBA" id="ARBA00020786"/>
    </source>
</evidence>
<dbReference type="Proteomes" id="UP000789595">
    <property type="component" value="Unassembled WGS sequence"/>
</dbReference>
<reference evidence="6" key="1">
    <citation type="submission" date="2021-11" db="EMBL/GenBank/DDBJ databases">
        <authorList>
            <consortium name="Genoscope - CEA"/>
            <person name="William W."/>
        </authorList>
    </citation>
    <scope>NUCLEOTIDE SEQUENCE</scope>
</reference>
<protein>
    <recommendedName>
        <fullName evidence="2">Calmodulin</fullName>
    </recommendedName>
</protein>
<evidence type="ECO:0000256" key="1">
    <source>
        <dbReference type="ARBA" id="ARBA00005253"/>
    </source>
</evidence>
<dbReference type="OrthoDB" id="26525at2759"/>
<dbReference type="InterPro" id="IPR002048">
    <property type="entry name" value="EF_hand_dom"/>
</dbReference>
<feature type="domain" description="EF-hand" evidence="5">
    <location>
        <begin position="44"/>
        <end position="79"/>
    </location>
</feature>
<evidence type="ECO:0000313" key="7">
    <source>
        <dbReference type="Proteomes" id="UP000789595"/>
    </source>
</evidence>
<dbReference type="PROSITE" id="PS00018">
    <property type="entry name" value="EF_HAND_1"/>
    <property type="match status" value="2"/>
</dbReference>
<dbReference type="AlphaFoldDB" id="A0A8J2SL49"/>
<feature type="domain" description="EF-hand" evidence="5">
    <location>
        <begin position="8"/>
        <end position="43"/>
    </location>
</feature>
<dbReference type="PANTHER" id="PTHR23048">
    <property type="entry name" value="MYOSIN LIGHT CHAIN 1, 3"/>
    <property type="match status" value="1"/>
</dbReference>
<keyword evidence="4" id="KW-0106">Calcium</keyword>
<dbReference type="Pfam" id="PF13833">
    <property type="entry name" value="EF-hand_8"/>
    <property type="match status" value="1"/>
</dbReference>
<dbReference type="Pfam" id="PF13499">
    <property type="entry name" value="EF-hand_7"/>
    <property type="match status" value="1"/>
</dbReference>
<keyword evidence="3" id="KW-0677">Repeat</keyword>
<dbReference type="PROSITE" id="PS50222">
    <property type="entry name" value="EF_HAND_2"/>
    <property type="match status" value="3"/>
</dbReference>
<dbReference type="FunFam" id="1.10.238.10:FF:000178">
    <property type="entry name" value="Calmodulin-2 A"/>
    <property type="match status" value="1"/>
</dbReference>
<evidence type="ECO:0000256" key="3">
    <source>
        <dbReference type="ARBA" id="ARBA00022737"/>
    </source>
</evidence>
<dbReference type="PANTHER" id="PTHR23048:SF0">
    <property type="entry name" value="CALMODULIN LIKE 3"/>
    <property type="match status" value="1"/>
</dbReference>
<evidence type="ECO:0000313" key="6">
    <source>
        <dbReference type="EMBL" id="CAH0375013.1"/>
    </source>
</evidence>
<accession>A0A8J2SL49</accession>
<comment type="similarity">
    <text evidence="1">Belongs to the centrin family.</text>
</comment>
<feature type="domain" description="EF-hand" evidence="5">
    <location>
        <begin position="119"/>
        <end position="152"/>
    </location>
</feature>
<gene>
    <name evidence="6" type="ORF">PECAL_4P23310</name>
</gene>
<keyword evidence="7" id="KW-1185">Reference proteome</keyword>
<dbReference type="InterPro" id="IPR011992">
    <property type="entry name" value="EF-hand-dom_pair"/>
</dbReference>
<proteinExistence type="inferred from homology"/>